<dbReference type="eggNOG" id="COG2089">
    <property type="taxonomic scope" value="Bacteria"/>
</dbReference>
<dbReference type="KEGG" id="tcx:Tcr_1458"/>
<feature type="domain" description="AFP-like" evidence="1">
    <location>
        <begin position="281"/>
        <end position="334"/>
    </location>
</feature>
<dbReference type="InterPro" id="IPR020007">
    <property type="entry name" value="NeuB/NeuA"/>
</dbReference>
<gene>
    <name evidence="2" type="ordered locus">Tcr_1458</name>
</gene>
<dbReference type="PANTHER" id="PTHR42966:SF1">
    <property type="entry name" value="SIALIC ACID SYNTHASE"/>
    <property type="match status" value="1"/>
</dbReference>
<dbReference type="InterPro" id="IPR051690">
    <property type="entry name" value="PseI-like"/>
</dbReference>
<evidence type="ECO:0000259" key="1">
    <source>
        <dbReference type="PROSITE" id="PS50844"/>
    </source>
</evidence>
<evidence type="ECO:0000313" key="2">
    <source>
        <dbReference type="EMBL" id="ABB42050.1"/>
    </source>
</evidence>
<dbReference type="CDD" id="cd11615">
    <property type="entry name" value="SAF_NeuB_like"/>
    <property type="match status" value="1"/>
</dbReference>
<dbReference type="InterPro" id="IPR006190">
    <property type="entry name" value="SAF_AFP_Neu5Ac"/>
</dbReference>
<dbReference type="InterPro" id="IPR036732">
    <property type="entry name" value="AFP_Neu5c_C_sf"/>
</dbReference>
<reference evidence="2" key="1">
    <citation type="submission" date="2006-07" db="EMBL/GenBank/DDBJ databases">
        <title>Complete sequence of Thiomicrospira crunogena XCL-2.</title>
        <authorList>
            <consortium name="US DOE Joint Genome Institute"/>
            <person name="Copeland A."/>
            <person name="Lucas S."/>
            <person name="Lapidus A."/>
            <person name="Barry K."/>
            <person name="Detter J.C."/>
            <person name="Glavina del Rio T."/>
            <person name="Hammon N."/>
            <person name="Israni S."/>
            <person name="Dalin E."/>
            <person name="Tice H."/>
            <person name="Pitluck S."/>
            <person name="Chain P."/>
            <person name="Malfatti S."/>
            <person name="Shin M."/>
            <person name="Vergez L."/>
            <person name="Schmutz J."/>
            <person name="Larimer F."/>
            <person name="Land M."/>
            <person name="Hauser L."/>
            <person name="Kyrpides N."/>
            <person name="Lykidis A."/>
            <person name="Scott K.M."/>
            <person name="Sievert S."/>
            <person name="Kerfeld C."/>
            <person name="Freyermuth S."/>
            <person name="Dobrinski K."/>
            <person name="Boller A."/>
            <person name="Fitzpatrick K."/>
            <person name="Thoma P."/>
            <person name="Moore J."/>
            <person name="Richardson P."/>
        </authorList>
    </citation>
    <scope>NUCLEOTIDE SEQUENCE</scope>
    <source>
        <strain evidence="2">XCL-2</strain>
    </source>
</reference>
<dbReference type="PANTHER" id="PTHR42966">
    <property type="entry name" value="N-ACETYLNEURAMINATE SYNTHASE"/>
    <property type="match status" value="1"/>
</dbReference>
<dbReference type="GO" id="GO:0050462">
    <property type="term" value="F:N-acetylneuraminate synthase activity"/>
    <property type="evidence" value="ECO:0007669"/>
    <property type="project" value="UniProtKB-EC"/>
</dbReference>
<dbReference type="Pfam" id="PF08666">
    <property type="entry name" value="SAF"/>
    <property type="match status" value="1"/>
</dbReference>
<dbReference type="Gene3D" id="3.90.1210.10">
    <property type="entry name" value="Antifreeze-like/N-acetylneuraminic acid synthase C-terminal domain"/>
    <property type="match status" value="1"/>
</dbReference>
<dbReference type="GO" id="GO:0016051">
    <property type="term" value="P:carbohydrate biosynthetic process"/>
    <property type="evidence" value="ECO:0007669"/>
    <property type="project" value="InterPro"/>
</dbReference>
<dbReference type="Gene3D" id="3.20.20.70">
    <property type="entry name" value="Aldolase class I"/>
    <property type="match status" value="1"/>
</dbReference>
<dbReference type="SUPFAM" id="SSF51269">
    <property type="entry name" value="AFP III-like domain"/>
    <property type="match status" value="1"/>
</dbReference>
<dbReference type="NCBIfam" id="TIGR03569">
    <property type="entry name" value="NeuB_NnaB"/>
    <property type="match status" value="1"/>
</dbReference>
<dbReference type="EMBL" id="CP000109">
    <property type="protein sequence ID" value="ABB42050.1"/>
    <property type="molecule type" value="Genomic_DNA"/>
</dbReference>
<dbReference type="EC" id="2.5.1.56" evidence="2"/>
<accession>Q31FM3</accession>
<proteinExistence type="predicted"/>
<dbReference type="AlphaFoldDB" id="Q31FM3"/>
<dbReference type="GO" id="GO:0047444">
    <property type="term" value="F:N-acylneuraminate-9-phosphate synthase activity"/>
    <property type="evidence" value="ECO:0007669"/>
    <property type="project" value="TreeGrafter"/>
</dbReference>
<dbReference type="InterPro" id="IPR057736">
    <property type="entry name" value="SAF_PseI/NeuA/NeuB"/>
</dbReference>
<dbReference type="InterPro" id="IPR013785">
    <property type="entry name" value="Aldolase_TIM"/>
</dbReference>
<sequence length="334" mass="36509">MSVFVIAEAGVNHNGDLQSALRLIDAAVEAGADAVKFQTFQAHALVSKSAKQADYQTQNTGKQQSQYELLKSLELSEKDHRVIIQHCLNSEIEFMSTAFDDESIRLLHQLGMARWKIPSGELLSVPYLRKIAAYNQPTILSTGMGNLEEVQFSVNTLLKAGLEASNLTVLHANTAYPTPYEDVNLNAMQTLENALNLPVGLSDHSLGIEVPIAAVAMGATMIEKHFTLDKNLPGPDHKASLNPSELKSMVNAIRHVEQALGHGEKTVSASESMNIAVARKRIVAACPIAKNTVFSEENITLKRSDSGVFATEWDQVIGQKSTRDYQEDEGIERA</sequence>
<name>Q31FM3_HYDCU</name>
<organism evidence="2">
    <name type="scientific">Hydrogenovibrio crunogenus (strain DSM 25203 / XCL-2)</name>
    <name type="common">Thiomicrospira crunogena</name>
    <dbReference type="NCBI Taxonomy" id="317025"/>
    <lineage>
        <taxon>Bacteria</taxon>
        <taxon>Pseudomonadati</taxon>
        <taxon>Pseudomonadota</taxon>
        <taxon>Gammaproteobacteria</taxon>
        <taxon>Thiotrichales</taxon>
        <taxon>Piscirickettsiaceae</taxon>
        <taxon>Hydrogenovibrio</taxon>
    </lineage>
</organism>
<dbReference type="InterPro" id="IPR013974">
    <property type="entry name" value="SAF"/>
</dbReference>
<protein>
    <submittedName>
        <fullName evidence="2">N-acetylneuraminate synthase</fullName>
        <ecNumber evidence="2">2.5.1.56</ecNumber>
    </submittedName>
</protein>
<dbReference type="SUPFAM" id="SSF51569">
    <property type="entry name" value="Aldolase"/>
    <property type="match status" value="1"/>
</dbReference>
<dbReference type="HOGENOM" id="CLU_040465_0_0_6"/>
<dbReference type="InterPro" id="IPR013132">
    <property type="entry name" value="PseI/NeuA/B-like_N"/>
</dbReference>
<dbReference type="Pfam" id="PF03102">
    <property type="entry name" value="NeuB"/>
    <property type="match status" value="1"/>
</dbReference>
<dbReference type="PROSITE" id="PS50844">
    <property type="entry name" value="AFP_LIKE"/>
    <property type="match status" value="1"/>
</dbReference>
<dbReference type="STRING" id="317025.Tcr_1458"/>
<keyword evidence="2" id="KW-0808">Transferase</keyword>
<dbReference type="OrthoDB" id="9781701at2"/>